<evidence type="ECO:0000256" key="5">
    <source>
        <dbReference type="ARBA" id="ARBA00023136"/>
    </source>
</evidence>
<organism evidence="8 9">
    <name type="scientific">Ructibacterium gallinarum</name>
    <dbReference type="NCBI Taxonomy" id="2779355"/>
    <lineage>
        <taxon>Bacteria</taxon>
        <taxon>Bacillati</taxon>
        <taxon>Bacillota</taxon>
        <taxon>Clostridia</taxon>
        <taxon>Eubacteriales</taxon>
        <taxon>Oscillospiraceae</taxon>
        <taxon>Ructibacterium</taxon>
    </lineage>
</organism>
<dbReference type="InterPro" id="IPR051401">
    <property type="entry name" value="GtrA_CellWall_Glycosyl"/>
</dbReference>
<feature type="domain" description="GtrA/DPMS transmembrane" evidence="7">
    <location>
        <begin position="14"/>
        <end position="154"/>
    </location>
</feature>
<comment type="subcellular location">
    <subcellularLocation>
        <location evidence="1">Membrane</location>
        <topology evidence="1">Multi-pass membrane protein</topology>
    </subcellularLocation>
</comment>
<dbReference type="Proteomes" id="UP000806542">
    <property type="component" value="Unassembled WGS sequence"/>
</dbReference>
<dbReference type="EMBL" id="JADCKB010000013">
    <property type="protein sequence ID" value="MBE5040315.1"/>
    <property type="molecule type" value="Genomic_DNA"/>
</dbReference>
<dbReference type="Pfam" id="PF04138">
    <property type="entry name" value="GtrA_DPMS_TM"/>
    <property type="match status" value="1"/>
</dbReference>
<evidence type="ECO:0000256" key="4">
    <source>
        <dbReference type="ARBA" id="ARBA00022989"/>
    </source>
</evidence>
<feature type="transmembrane region" description="Helical" evidence="6">
    <location>
        <begin position="135"/>
        <end position="153"/>
    </location>
</feature>
<dbReference type="PANTHER" id="PTHR38459">
    <property type="entry name" value="PROPHAGE BACTOPRENOL-LINKED GLUCOSE TRANSLOCASE HOMOLOG"/>
    <property type="match status" value="1"/>
</dbReference>
<name>A0A9D5R8S9_9FIRM</name>
<gene>
    <name evidence="8" type="ORF">INF28_07545</name>
</gene>
<feature type="transmembrane region" description="Helical" evidence="6">
    <location>
        <begin position="61"/>
        <end position="81"/>
    </location>
</feature>
<accession>A0A9D5R8S9</accession>
<evidence type="ECO:0000313" key="8">
    <source>
        <dbReference type="EMBL" id="MBE5040315.1"/>
    </source>
</evidence>
<protein>
    <submittedName>
        <fullName evidence="8">GtrA family protein</fullName>
    </submittedName>
</protein>
<evidence type="ECO:0000259" key="7">
    <source>
        <dbReference type="Pfam" id="PF04138"/>
    </source>
</evidence>
<reference evidence="8" key="1">
    <citation type="submission" date="2020-10" db="EMBL/GenBank/DDBJ databases">
        <title>ChiBAC.</title>
        <authorList>
            <person name="Zenner C."/>
            <person name="Hitch T.C.A."/>
            <person name="Clavel T."/>
        </authorList>
    </citation>
    <scope>NUCLEOTIDE SEQUENCE</scope>
    <source>
        <strain evidence="8">DSM 107454</strain>
    </source>
</reference>
<evidence type="ECO:0000256" key="1">
    <source>
        <dbReference type="ARBA" id="ARBA00004141"/>
    </source>
</evidence>
<dbReference type="PANTHER" id="PTHR38459:SF5">
    <property type="entry name" value="CELL WALL TEICHOIC ACID GLYCOSYLATION PROTEIN GTCA"/>
    <property type="match status" value="1"/>
</dbReference>
<dbReference type="RefSeq" id="WP_226392865.1">
    <property type="nucleotide sequence ID" value="NZ_JADCKB010000013.1"/>
</dbReference>
<sequence length="167" mass="19378">MKRLWERYQEFILYCVFGGMTFLVDTGVFYLFVHHTSVFELQYSPLVQHFLAPVHIEPYSFILHTCSIISTLTAITFAYITNRKFVFQSKSTGCKNILKEMGSFYAARIFTLVLAEVLMQITVVHMGFDELVMKFSVNIIVIALNYLFSKVWIFRKPASTPSKEKDS</sequence>
<keyword evidence="3 6" id="KW-0812">Transmembrane</keyword>
<dbReference type="GO" id="GO:0000271">
    <property type="term" value="P:polysaccharide biosynthetic process"/>
    <property type="evidence" value="ECO:0007669"/>
    <property type="project" value="InterPro"/>
</dbReference>
<feature type="transmembrane region" description="Helical" evidence="6">
    <location>
        <begin position="102"/>
        <end position="123"/>
    </location>
</feature>
<keyword evidence="5 6" id="KW-0472">Membrane</keyword>
<evidence type="ECO:0000256" key="2">
    <source>
        <dbReference type="ARBA" id="ARBA00009399"/>
    </source>
</evidence>
<feature type="transmembrane region" description="Helical" evidence="6">
    <location>
        <begin position="12"/>
        <end position="33"/>
    </location>
</feature>
<dbReference type="GO" id="GO:0005886">
    <property type="term" value="C:plasma membrane"/>
    <property type="evidence" value="ECO:0007669"/>
    <property type="project" value="TreeGrafter"/>
</dbReference>
<dbReference type="AlphaFoldDB" id="A0A9D5R8S9"/>
<comment type="similarity">
    <text evidence="2">Belongs to the GtrA family.</text>
</comment>
<evidence type="ECO:0000256" key="3">
    <source>
        <dbReference type="ARBA" id="ARBA00022692"/>
    </source>
</evidence>
<evidence type="ECO:0000313" key="9">
    <source>
        <dbReference type="Proteomes" id="UP000806542"/>
    </source>
</evidence>
<keyword evidence="4 6" id="KW-1133">Transmembrane helix</keyword>
<keyword evidence="9" id="KW-1185">Reference proteome</keyword>
<evidence type="ECO:0000256" key="6">
    <source>
        <dbReference type="SAM" id="Phobius"/>
    </source>
</evidence>
<comment type="caution">
    <text evidence="8">The sequence shown here is derived from an EMBL/GenBank/DDBJ whole genome shotgun (WGS) entry which is preliminary data.</text>
</comment>
<dbReference type="InterPro" id="IPR007267">
    <property type="entry name" value="GtrA_DPMS_TM"/>
</dbReference>
<proteinExistence type="inferred from homology"/>